<dbReference type="PANTHER" id="PTHR47180:SF1">
    <property type="entry name" value="ADP-RIBOSYLATION FACTOR-BINDING PROTEIN GGA1-RELATED"/>
    <property type="match status" value="1"/>
</dbReference>
<dbReference type="PROSITE" id="PS50180">
    <property type="entry name" value="GAE"/>
    <property type="match status" value="1"/>
</dbReference>
<dbReference type="Gene3D" id="1.20.5.170">
    <property type="match status" value="1"/>
</dbReference>
<dbReference type="SMART" id="SM00288">
    <property type="entry name" value="VHS"/>
    <property type="match status" value="1"/>
</dbReference>
<dbReference type="Pfam" id="PF03127">
    <property type="entry name" value="GAT"/>
    <property type="match status" value="1"/>
</dbReference>
<evidence type="ECO:0000256" key="3">
    <source>
        <dbReference type="ARBA" id="ARBA00022448"/>
    </source>
</evidence>
<dbReference type="FunFam" id="1.25.40.90:FF:000008">
    <property type="entry name" value="VHS domain protein"/>
    <property type="match status" value="1"/>
</dbReference>
<evidence type="ECO:0000256" key="7">
    <source>
        <dbReference type="ARBA" id="ARBA00053552"/>
    </source>
</evidence>
<evidence type="ECO:0000313" key="14">
    <source>
        <dbReference type="Proteomes" id="UP000800094"/>
    </source>
</evidence>
<feature type="domain" description="VHS" evidence="10">
    <location>
        <begin position="32"/>
        <end position="168"/>
    </location>
</feature>
<dbReference type="PANTHER" id="PTHR47180">
    <property type="entry name" value="ADP-RIBOSYLATION FACTOR-BINDING PROTEIN GGA1-RELATED"/>
    <property type="match status" value="1"/>
</dbReference>
<evidence type="ECO:0000256" key="8">
    <source>
        <dbReference type="ARBA" id="ARBA00065344"/>
    </source>
</evidence>
<evidence type="ECO:0000259" key="11">
    <source>
        <dbReference type="PROSITE" id="PS50180"/>
    </source>
</evidence>
<evidence type="ECO:0000256" key="5">
    <source>
        <dbReference type="ARBA" id="ARBA00023034"/>
    </source>
</evidence>
<dbReference type="InterPro" id="IPR008942">
    <property type="entry name" value="ENTH_VHS"/>
</dbReference>
<comment type="subunit">
    <text evidence="2">Component of the ESCRT-0 complex composed of HSE1 and VPS27.</text>
</comment>
<dbReference type="OrthoDB" id="2018246at2759"/>
<dbReference type="InterPro" id="IPR008152">
    <property type="entry name" value="Clathrin_a/b/g-adaptin_app_Ig"/>
</dbReference>
<dbReference type="EMBL" id="ML987192">
    <property type="protein sequence ID" value="KAF2252523.1"/>
    <property type="molecule type" value="Genomic_DNA"/>
</dbReference>
<dbReference type="AlphaFoldDB" id="A0A6A6ISL0"/>
<evidence type="ECO:0000259" key="12">
    <source>
        <dbReference type="PROSITE" id="PS50909"/>
    </source>
</evidence>
<dbReference type="CDD" id="cd14235">
    <property type="entry name" value="GAT_GGA_fungi"/>
    <property type="match status" value="1"/>
</dbReference>
<feature type="region of interest" description="Disordered" evidence="9">
    <location>
        <begin position="339"/>
        <end position="388"/>
    </location>
</feature>
<dbReference type="InterPro" id="IPR052653">
    <property type="entry name" value="ARF-binding"/>
</dbReference>
<dbReference type="GO" id="GO:0005829">
    <property type="term" value="C:cytosol"/>
    <property type="evidence" value="ECO:0007669"/>
    <property type="project" value="GOC"/>
</dbReference>
<dbReference type="SUPFAM" id="SSF49348">
    <property type="entry name" value="Clathrin adaptor appendage domain"/>
    <property type="match status" value="1"/>
</dbReference>
<feature type="domain" description="GAE" evidence="11">
    <location>
        <begin position="550"/>
        <end position="668"/>
    </location>
</feature>
<dbReference type="GO" id="GO:0006895">
    <property type="term" value="P:Golgi to endosome transport"/>
    <property type="evidence" value="ECO:0007669"/>
    <property type="project" value="UniProtKB-ARBA"/>
</dbReference>
<dbReference type="CDD" id="cd16998">
    <property type="entry name" value="VHS_GGA_fungi"/>
    <property type="match status" value="1"/>
</dbReference>
<keyword evidence="4" id="KW-0653">Protein transport</keyword>
<comment type="subcellular location">
    <subcellularLocation>
        <location evidence="1">Golgi apparatus</location>
        <location evidence="1">trans-Golgi network</location>
    </subcellularLocation>
</comment>
<dbReference type="SMART" id="SM00809">
    <property type="entry name" value="Alpha_adaptinC2"/>
    <property type="match status" value="1"/>
</dbReference>
<feature type="region of interest" description="Disordered" evidence="9">
    <location>
        <begin position="452"/>
        <end position="541"/>
    </location>
</feature>
<comment type="subunit">
    <text evidence="8">Binds to ARF1 and ARF2.</text>
</comment>
<dbReference type="InterPro" id="IPR013041">
    <property type="entry name" value="Clathrin_app_Ig-like_sf"/>
</dbReference>
<dbReference type="PROSITE" id="PS50909">
    <property type="entry name" value="GAT"/>
    <property type="match status" value="1"/>
</dbReference>
<dbReference type="Gene3D" id="1.25.40.90">
    <property type="match status" value="1"/>
</dbReference>
<dbReference type="GO" id="GO:0006896">
    <property type="term" value="P:Golgi to vacuole transport"/>
    <property type="evidence" value="ECO:0007669"/>
    <property type="project" value="TreeGrafter"/>
</dbReference>
<protein>
    <submittedName>
        <fullName evidence="13">VHS-domain-containing protein</fullName>
    </submittedName>
</protein>
<keyword evidence="6" id="KW-0175">Coiled coil</keyword>
<dbReference type="PROSITE" id="PS50179">
    <property type="entry name" value="VHS"/>
    <property type="match status" value="1"/>
</dbReference>
<dbReference type="Pfam" id="PF02883">
    <property type="entry name" value="Alpha_adaptinC2"/>
    <property type="match status" value="1"/>
</dbReference>
<proteinExistence type="predicted"/>
<evidence type="ECO:0000256" key="6">
    <source>
        <dbReference type="ARBA" id="ARBA00023054"/>
    </source>
</evidence>
<dbReference type="InterPro" id="IPR002014">
    <property type="entry name" value="VHS_dom"/>
</dbReference>
<dbReference type="GO" id="GO:0035091">
    <property type="term" value="F:phosphatidylinositol binding"/>
    <property type="evidence" value="ECO:0007669"/>
    <property type="project" value="InterPro"/>
</dbReference>
<dbReference type="FunFam" id="1.20.5.170:FF:000024">
    <property type="entry name" value="VHS domain-containing protein"/>
    <property type="match status" value="1"/>
</dbReference>
<evidence type="ECO:0000256" key="2">
    <source>
        <dbReference type="ARBA" id="ARBA00011446"/>
    </source>
</evidence>
<feature type="compositionally biased region" description="Pro residues" evidence="9">
    <location>
        <begin position="458"/>
        <end position="479"/>
    </location>
</feature>
<evidence type="ECO:0000313" key="13">
    <source>
        <dbReference type="EMBL" id="KAF2252523.1"/>
    </source>
</evidence>
<name>A0A6A6ISL0_9PLEO</name>
<evidence type="ECO:0000259" key="10">
    <source>
        <dbReference type="PROSITE" id="PS50179"/>
    </source>
</evidence>
<dbReference type="GO" id="GO:0043130">
    <property type="term" value="F:ubiquitin binding"/>
    <property type="evidence" value="ECO:0007669"/>
    <property type="project" value="InterPro"/>
</dbReference>
<dbReference type="RefSeq" id="XP_033687527.1">
    <property type="nucleotide sequence ID" value="XM_033828497.1"/>
</dbReference>
<dbReference type="InterPro" id="IPR008153">
    <property type="entry name" value="GAE_dom"/>
</dbReference>
<accession>A0A6A6ISL0</accession>
<feature type="compositionally biased region" description="Polar residues" evidence="9">
    <location>
        <begin position="527"/>
        <end position="539"/>
    </location>
</feature>
<dbReference type="InterPro" id="IPR038425">
    <property type="entry name" value="GAT_sf"/>
</dbReference>
<keyword evidence="3" id="KW-0813">Transport</keyword>
<evidence type="ECO:0000256" key="1">
    <source>
        <dbReference type="ARBA" id="ARBA00004601"/>
    </source>
</evidence>
<comment type="function">
    <text evidence="7">May play a role in the regulation of membrane traffic through the trans-Golgi network.</text>
</comment>
<dbReference type="Gene3D" id="1.20.58.160">
    <property type="match status" value="1"/>
</dbReference>
<keyword evidence="14" id="KW-1185">Reference proteome</keyword>
<evidence type="ECO:0000256" key="4">
    <source>
        <dbReference type="ARBA" id="ARBA00022927"/>
    </source>
</evidence>
<dbReference type="SUPFAM" id="SSF89009">
    <property type="entry name" value="GAT-like domain"/>
    <property type="match status" value="1"/>
</dbReference>
<sequence>MEAASARMAARDRYGGWGDAPTSQLQRFILNACDPQNFEPNLALNLEITDLINTKKGSAPREAAVTIVHYINHRNQNVALLALNLLDICVKNCGYPFHLQISTKEFLNELVRRFPERPPVHASRVQNRILELIEEWRQTICQTSRYKEDLGFIRDMHRLLSYKGYMFPEVRKEDAAVLNPSDNLRSAEEMEEEEREAQSAKLQELIRRGGPQDLQEANKLMKVMAGYDTRNKTDWRAKAAEEVSRIQQKARILEEMLQGYKPGDQIKEGDVFEVIFEGDVFEELANALQSAQPKIQKMCEEESEDHEAVAKLFEINDSIHRTIERYKLFKKGDIEGANKIPQGTLGKSGAGVSKGPDDSLNLIDFGDPEPAPAAREPPSGSTAQPAQKGNALEDDLLGLSLGGPSFGQTGGISLGGPSIGSSNGSVLGLSGMAVPKSPQQQQAAVQSINDLFGAAPKSGPPSQVPSPPPSAFSQPPPQPARSTPDPFAALASPAPRQASPMHFQHSIRSPTPSSGVADLLGGIAPAPSSNLAQSSASATNDDDEWTFASAVPDTTMEVTVTNTSINVVFTVSRESDTVLLIKSRVSNNTPLPVSNLTFQVAASRGAQLQLEPQSGVSLSPNQQNGITQMIRLNGVQRGSGNNVKMRWKVAYTLGGQTKNDMGEIPSLGVS</sequence>
<evidence type="ECO:0000256" key="9">
    <source>
        <dbReference type="SAM" id="MobiDB-lite"/>
    </source>
</evidence>
<dbReference type="Pfam" id="PF00790">
    <property type="entry name" value="VHS"/>
    <property type="match status" value="1"/>
</dbReference>
<dbReference type="InterPro" id="IPR004152">
    <property type="entry name" value="GAT_dom"/>
</dbReference>
<dbReference type="GO" id="GO:0005802">
    <property type="term" value="C:trans-Golgi network"/>
    <property type="evidence" value="ECO:0007669"/>
    <property type="project" value="UniProtKB-ARBA"/>
</dbReference>
<gene>
    <name evidence="13" type="ORF">BU26DRAFT_517127</name>
</gene>
<dbReference type="Proteomes" id="UP000800094">
    <property type="component" value="Unassembled WGS sequence"/>
</dbReference>
<organism evidence="13 14">
    <name type="scientific">Trematosphaeria pertusa</name>
    <dbReference type="NCBI Taxonomy" id="390896"/>
    <lineage>
        <taxon>Eukaryota</taxon>
        <taxon>Fungi</taxon>
        <taxon>Dikarya</taxon>
        <taxon>Ascomycota</taxon>
        <taxon>Pezizomycotina</taxon>
        <taxon>Dothideomycetes</taxon>
        <taxon>Pleosporomycetidae</taxon>
        <taxon>Pleosporales</taxon>
        <taxon>Massarineae</taxon>
        <taxon>Trematosphaeriaceae</taxon>
        <taxon>Trematosphaeria</taxon>
    </lineage>
</organism>
<dbReference type="Gene3D" id="2.60.40.1230">
    <property type="match status" value="1"/>
</dbReference>
<reference evidence="13" key="1">
    <citation type="journal article" date="2020" name="Stud. Mycol.">
        <title>101 Dothideomycetes genomes: a test case for predicting lifestyles and emergence of pathogens.</title>
        <authorList>
            <person name="Haridas S."/>
            <person name="Albert R."/>
            <person name="Binder M."/>
            <person name="Bloem J."/>
            <person name="Labutti K."/>
            <person name="Salamov A."/>
            <person name="Andreopoulos B."/>
            <person name="Baker S."/>
            <person name="Barry K."/>
            <person name="Bills G."/>
            <person name="Bluhm B."/>
            <person name="Cannon C."/>
            <person name="Castanera R."/>
            <person name="Culley D."/>
            <person name="Daum C."/>
            <person name="Ezra D."/>
            <person name="Gonzalez J."/>
            <person name="Henrissat B."/>
            <person name="Kuo A."/>
            <person name="Liang C."/>
            <person name="Lipzen A."/>
            <person name="Lutzoni F."/>
            <person name="Magnuson J."/>
            <person name="Mondo S."/>
            <person name="Nolan M."/>
            <person name="Ohm R."/>
            <person name="Pangilinan J."/>
            <person name="Park H.-J."/>
            <person name="Ramirez L."/>
            <person name="Alfaro M."/>
            <person name="Sun H."/>
            <person name="Tritt A."/>
            <person name="Yoshinaga Y."/>
            <person name="Zwiers L.-H."/>
            <person name="Turgeon B."/>
            <person name="Goodwin S."/>
            <person name="Spatafora J."/>
            <person name="Crous P."/>
            <person name="Grigoriev I."/>
        </authorList>
    </citation>
    <scope>NUCLEOTIDE SEQUENCE</scope>
    <source>
        <strain evidence="13">CBS 122368</strain>
    </source>
</reference>
<feature type="domain" description="GAT" evidence="12">
    <location>
        <begin position="195"/>
        <end position="331"/>
    </location>
</feature>
<dbReference type="GO" id="GO:0043328">
    <property type="term" value="P:protein transport to vacuole involved in ubiquitin-dependent protein catabolic process via the multivesicular body sorting pathway"/>
    <property type="evidence" value="ECO:0007669"/>
    <property type="project" value="TreeGrafter"/>
</dbReference>
<dbReference type="FunFam" id="1.20.58.160:FF:000003">
    <property type="entry name" value="VHS domain protein"/>
    <property type="match status" value="1"/>
</dbReference>
<dbReference type="GeneID" id="54581827"/>
<dbReference type="SUPFAM" id="SSF48464">
    <property type="entry name" value="ENTH/VHS domain"/>
    <property type="match status" value="1"/>
</dbReference>
<keyword evidence="5" id="KW-0333">Golgi apparatus</keyword>